<feature type="non-terminal residue" evidence="8">
    <location>
        <position position="1"/>
    </location>
</feature>
<organism evidence="8 9">
    <name type="scientific">Agromyces seonyuensis</name>
    <dbReference type="NCBI Taxonomy" id="2662446"/>
    <lineage>
        <taxon>Bacteria</taxon>
        <taxon>Bacillati</taxon>
        <taxon>Actinomycetota</taxon>
        <taxon>Actinomycetes</taxon>
        <taxon>Micrococcales</taxon>
        <taxon>Microbacteriaceae</taxon>
        <taxon>Agromyces</taxon>
    </lineage>
</organism>
<evidence type="ECO:0000256" key="2">
    <source>
        <dbReference type="ARBA" id="ARBA00022475"/>
    </source>
</evidence>
<name>A0A6I4P6C9_9MICO</name>
<feature type="transmembrane region" description="Helical" evidence="7">
    <location>
        <begin position="161"/>
        <end position="186"/>
    </location>
</feature>
<protein>
    <submittedName>
        <fullName evidence="8">MFS transporter</fullName>
    </submittedName>
</protein>
<gene>
    <name evidence="8" type="ORF">GB864_16420</name>
</gene>
<feature type="transmembrane region" description="Helical" evidence="7">
    <location>
        <begin position="67"/>
        <end position="90"/>
    </location>
</feature>
<proteinExistence type="predicted"/>
<dbReference type="GO" id="GO:0005886">
    <property type="term" value="C:plasma membrane"/>
    <property type="evidence" value="ECO:0007669"/>
    <property type="project" value="UniProtKB-SubCell"/>
</dbReference>
<evidence type="ECO:0000256" key="1">
    <source>
        <dbReference type="ARBA" id="ARBA00004651"/>
    </source>
</evidence>
<reference evidence="8 9" key="1">
    <citation type="submission" date="2019-12" db="EMBL/GenBank/DDBJ databases">
        <authorList>
            <person name="Kim Y.S."/>
        </authorList>
    </citation>
    <scope>NUCLEOTIDE SEQUENCE [LARGE SCALE GENOMIC DNA]</scope>
    <source>
        <strain evidence="8 9">MMS17-SY077</strain>
    </source>
</reference>
<feature type="transmembrane region" description="Helical" evidence="7">
    <location>
        <begin position="35"/>
        <end position="55"/>
    </location>
</feature>
<sequence length="248" mass="23607">AAGVGVGVERGGTGGSRAAEAAATPRAGGTGMRRALVLAVLVALLLVGHYGAYTFLTRLAAAPAEALPGGVATMLLVFGAASTIGIALAGRVRGSTLGALAVSAAVTAAALVALPFAPVHPVIGIAVVAVWAIASGALPPLAQSEILRLAGPEHRGTAGALIPVLFNLGVAVGAALASVVVGTAGVAPLGPLAAAVVGAATLGILVVRAAASARVRRPAATGPDTSRTARAQGSAVSGSGQTPRTGRG</sequence>
<comment type="subcellular location">
    <subcellularLocation>
        <location evidence="1">Cell membrane</location>
        <topology evidence="1">Multi-pass membrane protein</topology>
    </subcellularLocation>
</comment>
<evidence type="ECO:0000313" key="8">
    <source>
        <dbReference type="EMBL" id="MWC00130.1"/>
    </source>
</evidence>
<feature type="transmembrane region" description="Helical" evidence="7">
    <location>
        <begin position="97"/>
        <end position="116"/>
    </location>
</feature>
<dbReference type="Proteomes" id="UP000438182">
    <property type="component" value="Unassembled WGS sequence"/>
</dbReference>
<feature type="transmembrane region" description="Helical" evidence="7">
    <location>
        <begin position="122"/>
        <end position="141"/>
    </location>
</feature>
<evidence type="ECO:0000256" key="7">
    <source>
        <dbReference type="SAM" id="Phobius"/>
    </source>
</evidence>
<evidence type="ECO:0000256" key="6">
    <source>
        <dbReference type="SAM" id="MobiDB-lite"/>
    </source>
</evidence>
<dbReference type="Gene3D" id="1.20.1250.20">
    <property type="entry name" value="MFS general substrate transporter like domains"/>
    <property type="match status" value="1"/>
</dbReference>
<evidence type="ECO:0000256" key="3">
    <source>
        <dbReference type="ARBA" id="ARBA00022692"/>
    </source>
</evidence>
<dbReference type="EMBL" id="WSTA01000103">
    <property type="protein sequence ID" value="MWC00130.1"/>
    <property type="molecule type" value="Genomic_DNA"/>
</dbReference>
<keyword evidence="5 7" id="KW-0472">Membrane</keyword>
<feature type="transmembrane region" description="Helical" evidence="7">
    <location>
        <begin position="192"/>
        <end position="211"/>
    </location>
</feature>
<dbReference type="AlphaFoldDB" id="A0A6I4P6C9"/>
<dbReference type="PANTHER" id="PTHR43124:SF3">
    <property type="entry name" value="CHLORAMPHENICOL EFFLUX PUMP RV0191"/>
    <property type="match status" value="1"/>
</dbReference>
<dbReference type="PANTHER" id="PTHR43124">
    <property type="entry name" value="PURINE EFFLUX PUMP PBUE"/>
    <property type="match status" value="1"/>
</dbReference>
<keyword evidence="4 7" id="KW-1133">Transmembrane helix</keyword>
<feature type="compositionally biased region" description="Polar residues" evidence="6">
    <location>
        <begin position="223"/>
        <end position="248"/>
    </location>
</feature>
<dbReference type="GO" id="GO:0022857">
    <property type="term" value="F:transmembrane transporter activity"/>
    <property type="evidence" value="ECO:0007669"/>
    <property type="project" value="TreeGrafter"/>
</dbReference>
<dbReference type="SUPFAM" id="SSF103473">
    <property type="entry name" value="MFS general substrate transporter"/>
    <property type="match status" value="1"/>
</dbReference>
<evidence type="ECO:0000256" key="5">
    <source>
        <dbReference type="ARBA" id="ARBA00023136"/>
    </source>
</evidence>
<evidence type="ECO:0000256" key="4">
    <source>
        <dbReference type="ARBA" id="ARBA00022989"/>
    </source>
</evidence>
<accession>A0A6I4P6C9</accession>
<feature type="region of interest" description="Disordered" evidence="6">
    <location>
        <begin position="217"/>
        <end position="248"/>
    </location>
</feature>
<keyword evidence="2" id="KW-1003">Cell membrane</keyword>
<keyword evidence="3 7" id="KW-0812">Transmembrane</keyword>
<comment type="caution">
    <text evidence="8">The sequence shown here is derived from an EMBL/GenBank/DDBJ whole genome shotgun (WGS) entry which is preliminary data.</text>
</comment>
<dbReference type="InterPro" id="IPR036259">
    <property type="entry name" value="MFS_trans_sf"/>
</dbReference>
<keyword evidence="9" id="KW-1185">Reference proteome</keyword>
<dbReference type="InterPro" id="IPR050189">
    <property type="entry name" value="MFS_Efflux_Transporters"/>
</dbReference>
<evidence type="ECO:0000313" key="9">
    <source>
        <dbReference type="Proteomes" id="UP000438182"/>
    </source>
</evidence>